<sequence>MSLTLYRISKLQYAQHPDLPEHGFGAARFGGRWNSPDLTSQHDRRLIYTSDTLAQAMLEIVVHVDSRVLQTVPHAYVRFQVEEEYIADLKAAQLPATWNAHPETPATQVIGDQWFDEQSSPVLRVPSVILPLTVYGPGQSNYLINANHPDIGEAVKLLDFQTLPLDPRL</sequence>
<dbReference type="RefSeq" id="WP_124875795.1">
    <property type="nucleotide sequence ID" value="NZ_CP034188.1"/>
</dbReference>
<keyword evidence="2" id="KW-0614">Plasmid</keyword>
<geneLocation type="plasmid" evidence="2 3">
    <name>unnamed4</name>
</geneLocation>
<dbReference type="Proteomes" id="UP000276417">
    <property type="component" value="Plasmid unnamed4"/>
</dbReference>
<dbReference type="OrthoDB" id="9789501at2"/>
<protein>
    <submittedName>
        <fullName evidence="2">RES domain-containing protein</fullName>
    </submittedName>
</protein>
<evidence type="ECO:0000313" key="3">
    <source>
        <dbReference type="Proteomes" id="UP000276417"/>
    </source>
</evidence>
<accession>A0A3G8YJ93</accession>
<dbReference type="Pfam" id="PF08808">
    <property type="entry name" value="RES"/>
    <property type="match status" value="1"/>
</dbReference>
<name>A0A3G8YJ93_9DEIO</name>
<reference evidence="2 3" key="1">
    <citation type="submission" date="2018-11" db="EMBL/GenBank/DDBJ databases">
        <title>Deinococcus shelandsis sp. nov., isolated from South Shetland Islands soil of Antarctica.</title>
        <authorList>
            <person name="Tian J."/>
        </authorList>
    </citation>
    <scope>NUCLEOTIDE SEQUENCE [LARGE SCALE GENOMIC DNA]</scope>
    <source>
        <strain evidence="2 3">S14-83T</strain>
        <plasmid evidence="2 3">unnamed4</plasmid>
    </source>
</reference>
<dbReference type="AlphaFoldDB" id="A0A3G8YJ93"/>
<gene>
    <name evidence="2" type="ORF">EHF33_20600</name>
</gene>
<organism evidence="2 3">
    <name type="scientific">Deinococcus psychrotolerans</name>
    <dbReference type="NCBI Taxonomy" id="2489213"/>
    <lineage>
        <taxon>Bacteria</taxon>
        <taxon>Thermotogati</taxon>
        <taxon>Deinococcota</taxon>
        <taxon>Deinococci</taxon>
        <taxon>Deinococcales</taxon>
        <taxon>Deinococcaceae</taxon>
        <taxon>Deinococcus</taxon>
    </lineage>
</organism>
<keyword evidence="3" id="KW-1185">Reference proteome</keyword>
<dbReference type="SMART" id="SM00953">
    <property type="entry name" value="RES"/>
    <property type="match status" value="1"/>
</dbReference>
<feature type="domain" description="RES" evidence="1">
    <location>
        <begin position="20"/>
        <end position="158"/>
    </location>
</feature>
<dbReference type="KEGG" id="dph:EHF33_20600"/>
<evidence type="ECO:0000259" key="1">
    <source>
        <dbReference type="SMART" id="SM00953"/>
    </source>
</evidence>
<dbReference type="InterPro" id="IPR014914">
    <property type="entry name" value="RES_dom"/>
</dbReference>
<evidence type="ECO:0000313" key="2">
    <source>
        <dbReference type="EMBL" id="AZI45312.1"/>
    </source>
</evidence>
<dbReference type="EMBL" id="CP034188">
    <property type="protein sequence ID" value="AZI45312.1"/>
    <property type="molecule type" value="Genomic_DNA"/>
</dbReference>
<proteinExistence type="predicted"/>